<dbReference type="Proteomes" id="UP000076874">
    <property type="component" value="Unassembled WGS sequence"/>
</dbReference>
<evidence type="ECO:0000313" key="6">
    <source>
        <dbReference type="Proteomes" id="UP000076874"/>
    </source>
</evidence>
<dbReference type="GO" id="GO:0046872">
    <property type="term" value="F:metal ion binding"/>
    <property type="evidence" value="ECO:0007669"/>
    <property type="project" value="UniProtKB-KW"/>
</dbReference>
<dbReference type="PANTHER" id="PTHR11474">
    <property type="entry name" value="TYROSINASE FAMILY MEMBER"/>
    <property type="match status" value="1"/>
</dbReference>
<dbReference type="InterPro" id="IPR002227">
    <property type="entry name" value="Tyrosinase_Cu-bd"/>
</dbReference>
<dbReference type="STRING" id="1081102.A0A167T934"/>
<dbReference type="InterPro" id="IPR008922">
    <property type="entry name" value="Di-copper_centre_dom_sf"/>
</dbReference>
<protein>
    <submittedName>
        <fullName evidence="5">Amino acid transporter</fullName>
    </submittedName>
</protein>
<reference evidence="5 6" key="1">
    <citation type="journal article" date="2016" name="Genome Biol. Evol.">
        <title>Divergent and convergent evolution of fungal pathogenicity.</title>
        <authorList>
            <person name="Shang Y."/>
            <person name="Xiao G."/>
            <person name="Zheng P."/>
            <person name="Cen K."/>
            <person name="Zhan S."/>
            <person name="Wang C."/>
        </authorList>
    </citation>
    <scope>NUCLEOTIDE SEQUENCE [LARGE SCALE GENOMIC DNA]</scope>
    <source>
        <strain evidence="5 6">RCEF 264</strain>
    </source>
</reference>
<dbReference type="Pfam" id="PF00264">
    <property type="entry name" value="Tyrosinase"/>
    <property type="match status" value="1"/>
</dbReference>
<sequence length="351" mass="38694">MPLEGVEQKYHLYSEDATDALNLTPEHKAQYINATLCLINAPSKINVSVAETRWDDLQYTHAYQMPFIHGVGQFLPWHRYFVKVHERLLIDECGYNGPMPYWNESSDSANISEATVWDAATGFGGNGTGTDNCVSDGPFSNMTLRINNDLSSSPYCLARNFNPCLFRNAAQANDQACLAKKTFEEARICFEGLPHASGHGGIGGTMLNVELSPGDPIFWLHHTYLDKLWWEWQSLNLSARLTDMSGINAPIPSLSFFSALGALDGPPANATGYANQTSEASCFVEFPFPASNSSIQPMLIPTTNPSLTDYFNDNGDQTTLNHTLFSFGLAPNVTIADIMDMREGFACSEFV</sequence>
<evidence type="ECO:0000256" key="2">
    <source>
        <dbReference type="ARBA" id="ARBA00023008"/>
    </source>
</evidence>
<dbReference type="SUPFAM" id="SSF48056">
    <property type="entry name" value="Di-copper centre-containing domain"/>
    <property type="match status" value="1"/>
</dbReference>
<name>A0A167T934_9HYPO</name>
<gene>
    <name evidence="5" type="ORF">SPI_05469</name>
</gene>
<dbReference type="Gene3D" id="1.10.1280.10">
    <property type="entry name" value="Di-copper center containing domain from catechol oxidase"/>
    <property type="match status" value="1"/>
</dbReference>
<evidence type="ECO:0000256" key="1">
    <source>
        <dbReference type="ARBA" id="ARBA00022723"/>
    </source>
</evidence>
<dbReference type="PROSITE" id="PS00497">
    <property type="entry name" value="TYROSINASE_1"/>
    <property type="match status" value="1"/>
</dbReference>
<dbReference type="EMBL" id="AZHD01000009">
    <property type="protein sequence ID" value="OAA60345.1"/>
    <property type="molecule type" value="Genomic_DNA"/>
</dbReference>
<keyword evidence="1" id="KW-0479">Metal-binding</keyword>
<evidence type="ECO:0000259" key="4">
    <source>
        <dbReference type="PROSITE" id="PS00498"/>
    </source>
</evidence>
<feature type="domain" description="Tyrosinase copper-binding" evidence="3">
    <location>
        <begin position="69"/>
        <end position="86"/>
    </location>
</feature>
<dbReference type="InterPro" id="IPR050316">
    <property type="entry name" value="Tyrosinase/Hemocyanin"/>
</dbReference>
<dbReference type="PANTHER" id="PTHR11474:SF126">
    <property type="entry name" value="TYROSINASE-LIKE PROTEIN TYR-1-RELATED"/>
    <property type="match status" value="1"/>
</dbReference>
<comment type="caution">
    <text evidence="5">The sequence shown here is derived from an EMBL/GenBank/DDBJ whole genome shotgun (WGS) entry which is preliminary data.</text>
</comment>
<feature type="domain" description="Tyrosinase copper-binding" evidence="4">
    <location>
        <begin position="215"/>
        <end position="226"/>
    </location>
</feature>
<dbReference type="GO" id="GO:0016491">
    <property type="term" value="F:oxidoreductase activity"/>
    <property type="evidence" value="ECO:0007669"/>
    <property type="project" value="InterPro"/>
</dbReference>
<dbReference type="PROSITE" id="PS00498">
    <property type="entry name" value="TYROSINASE_2"/>
    <property type="match status" value="1"/>
</dbReference>
<dbReference type="AlphaFoldDB" id="A0A167T934"/>
<evidence type="ECO:0000313" key="5">
    <source>
        <dbReference type="EMBL" id="OAA60345.1"/>
    </source>
</evidence>
<keyword evidence="6" id="KW-1185">Reference proteome</keyword>
<evidence type="ECO:0000259" key="3">
    <source>
        <dbReference type="PROSITE" id="PS00497"/>
    </source>
</evidence>
<proteinExistence type="predicted"/>
<organism evidence="5 6">
    <name type="scientific">Niveomyces insectorum RCEF 264</name>
    <dbReference type="NCBI Taxonomy" id="1081102"/>
    <lineage>
        <taxon>Eukaryota</taxon>
        <taxon>Fungi</taxon>
        <taxon>Dikarya</taxon>
        <taxon>Ascomycota</taxon>
        <taxon>Pezizomycotina</taxon>
        <taxon>Sordariomycetes</taxon>
        <taxon>Hypocreomycetidae</taxon>
        <taxon>Hypocreales</taxon>
        <taxon>Cordycipitaceae</taxon>
        <taxon>Niveomyces</taxon>
    </lineage>
</organism>
<keyword evidence="2" id="KW-0186">Copper</keyword>
<accession>A0A167T934</accession>
<dbReference type="PRINTS" id="PR00092">
    <property type="entry name" value="TYROSINASE"/>
</dbReference>
<dbReference type="OrthoDB" id="6132182at2759"/>